<dbReference type="InterPro" id="IPR008972">
    <property type="entry name" value="Cupredoxin"/>
</dbReference>
<dbReference type="Gene3D" id="2.60.40.420">
    <property type="entry name" value="Cupredoxins - blue copper proteins"/>
    <property type="match status" value="3"/>
</dbReference>
<evidence type="ECO:0000259" key="7">
    <source>
        <dbReference type="Pfam" id="PF00394"/>
    </source>
</evidence>
<dbReference type="Pfam" id="PF07732">
    <property type="entry name" value="Cu-oxidase_3"/>
    <property type="match status" value="1"/>
</dbReference>
<accession>A0ABM4CWZ8</accession>
<dbReference type="InterPro" id="IPR001117">
    <property type="entry name" value="Cu-oxidase_2nd"/>
</dbReference>
<dbReference type="CDD" id="cd13905">
    <property type="entry name" value="CuRO_3_tcLLC2_insect_like"/>
    <property type="match status" value="1"/>
</dbReference>
<dbReference type="InterPro" id="IPR011707">
    <property type="entry name" value="Cu-oxidase-like_N"/>
</dbReference>
<evidence type="ECO:0000256" key="2">
    <source>
        <dbReference type="ARBA" id="ARBA00022723"/>
    </source>
</evidence>
<dbReference type="PANTHER" id="PTHR11709:SF394">
    <property type="entry name" value="FI03373P-RELATED"/>
    <property type="match status" value="1"/>
</dbReference>
<dbReference type="InterPro" id="IPR002355">
    <property type="entry name" value="Cu_oxidase_Cu_BS"/>
</dbReference>
<comment type="similarity">
    <text evidence="1">Belongs to the multicopper oxidase family.</text>
</comment>
<feature type="domain" description="Plastocyanin-like" evidence="9">
    <location>
        <begin position="85"/>
        <end position="193"/>
    </location>
</feature>
<keyword evidence="4" id="KW-0186">Copper</keyword>
<evidence type="ECO:0000256" key="1">
    <source>
        <dbReference type="ARBA" id="ARBA00010609"/>
    </source>
</evidence>
<sequence>MMFKGTVLILLIHELVIAIEIPPDYKYNECSPEKNECEFWLQIKEKLTMIYKKNLLHSSGGSLFLYNESAGSNATKIPLDDVISADGENRMVIVINGTLPGPPIVVYEHQTLIIHVENLLLSDVTTLHWHGLHQKGTPFMDGVGWISQCPISAGQTFTYRFKAEPKGTFWYHSHVGSQRTNGAYGAFIIKEREKINTEKITDVIMTVGDWHHKTSEEVYLKMLYGNFIEMKPYNVSKTVDGSSFSDVPWVSGLIEGKGRYIDPITGKGNGAPLTWYKVKHGLKYRFRSINVGTMYPMRISVDGHEISVIASDGYDIKPYSAESVIVHPGERFDFILNANKTIDNYWIRAESMEDGVRNHSVEAILHYEGASNNEPTTNKQVCLKGSSCKVVNCPFKYFPEHLNLDCVLISDLHNADDEDPSPIFTADSKEYFLNFAFPGGEITPGAVNGRKFEFPGVNSLTQGDEIDGYDCKNHDCGPDKVCYCHYELKIPRDKTIQMIFTNIGSGAGWGHPIHLHGHSFYVLKMDYAPQNITTAKLINEKENKDIDCGFGQKFCNEPKWKNKQWHNGNIPGLNLVNPPRKDTLIIPTGGYAVLRFKSDNPGKWFLHCHIEVHALDGMAMIISEAVNEAPKPPKGFPVCNNFYHDLSRDYFYRRDDSIDIGGTKANIWFIIAIVFIVLFSFSLVSSIGVCIKYCPRKEKLNQGNEAGTISYAKLK</sequence>
<dbReference type="Proteomes" id="UP001652625">
    <property type="component" value="Chromosome 11"/>
</dbReference>
<feature type="domain" description="Plastocyanin-like" evidence="7">
    <location>
        <begin position="202"/>
        <end position="370"/>
    </location>
</feature>
<keyword evidence="3" id="KW-0560">Oxidoreductase</keyword>
<name>A0ABM4CWZ8_HYDVU</name>
<dbReference type="RefSeq" id="XP_065666470.1">
    <property type="nucleotide sequence ID" value="XM_065810398.1"/>
</dbReference>
<gene>
    <name evidence="11" type="primary">LOC136087507</name>
</gene>
<evidence type="ECO:0000256" key="5">
    <source>
        <dbReference type="SAM" id="Phobius"/>
    </source>
</evidence>
<evidence type="ECO:0000256" key="3">
    <source>
        <dbReference type="ARBA" id="ARBA00023002"/>
    </source>
</evidence>
<keyword evidence="10" id="KW-1185">Reference proteome</keyword>
<feature type="signal peptide" evidence="6">
    <location>
        <begin position="1"/>
        <end position="18"/>
    </location>
</feature>
<dbReference type="InterPro" id="IPR033138">
    <property type="entry name" value="Cu_oxidase_CS"/>
</dbReference>
<keyword evidence="5" id="KW-0472">Membrane</keyword>
<keyword evidence="5" id="KW-1133">Transmembrane helix</keyword>
<dbReference type="SUPFAM" id="SSF49503">
    <property type="entry name" value="Cupredoxins"/>
    <property type="match status" value="3"/>
</dbReference>
<dbReference type="CDD" id="cd13884">
    <property type="entry name" value="CuRO_2_tcLCC_insect_like"/>
    <property type="match status" value="1"/>
</dbReference>
<evidence type="ECO:0000313" key="10">
    <source>
        <dbReference type="Proteomes" id="UP001652625"/>
    </source>
</evidence>
<organism evidence="10 11">
    <name type="scientific">Hydra vulgaris</name>
    <name type="common">Hydra</name>
    <name type="synonym">Hydra attenuata</name>
    <dbReference type="NCBI Taxonomy" id="6087"/>
    <lineage>
        <taxon>Eukaryota</taxon>
        <taxon>Metazoa</taxon>
        <taxon>Cnidaria</taxon>
        <taxon>Hydrozoa</taxon>
        <taxon>Hydroidolina</taxon>
        <taxon>Anthoathecata</taxon>
        <taxon>Aplanulata</taxon>
        <taxon>Hydridae</taxon>
        <taxon>Hydra</taxon>
    </lineage>
</organism>
<dbReference type="PANTHER" id="PTHR11709">
    <property type="entry name" value="MULTI-COPPER OXIDASE"/>
    <property type="match status" value="1"/>
</dbReference>
<feature type="domain" description="Plastocyanin-like" evidence="8">
    <location>
        <begin position="484"/>
        <end position="624"/>
    </location>
</feature>
<proteinExistence type="inferred from homology"/>
<reference evidence="11" key="1">
    <citation type="submission" date="2025-08" db="UniProtKB">
        <authorList>
            <consortium name="RefSeq"/>
        </authorList>
    </citation>
    <scope>IDENTIFICATION</scope>
</reference>
<feature type="chain" id="PRO_5045664829" evidence="6">
    <location>
        <begin position="19"/>
        <end position="715"/>
    </location>
</feature>
<evidence type="ECO:0000259" key="8">
    <source>
        <dbReference type="Pfam" id="PF07731"/>
    </source>
</evidence>
<dbReference type="Pfam" id="PF00394">
    <property type="entry name" value="Cu-oxidase"/>
    <property type="match status" value="1"/>
</dbReference>
<evidence type="ECO:0000256" key="4">
    <source>
        <dbReference type="ARBA" id="ARBA00023008"/>
    </source>
</evidence>
<dbReference type="CDD" id="cd13858">
    <property type="entry name" value="CuRO_1_tcLCC2_insect_like"/>
    <property type="match status" value="1"/>
</dbReference>
<keyword evidence="6" id="KW-0732">Signal</keyword>
<dbReference type="InterPro" id="IPR011706">
    <property type="entry name" value="Cu-oxidase_C"/>
</dbReference>
<evidence type="ECO:0000256" key="6">
    <source>
        <dbReference type="SAM" id="SignalP"/>
    </source>
</evidence>
<dbReference type="Pfam" id="PF07731">
    <property type="entry name" value="Cu-oxidase_2"/>
    <property type="match status" value="1"/>
</dbReference>
<keyword evidence="5" id="KW-0812">Transmembrane</keyword>
<dbReference type="PROSITE" id="PS00080">
    <property type="entry name" value="MULTICOPPER_OXIDASE2"/>
    <property type="match status" value="1"/>
</dbReference>
<dbReference type="GeneID" id="136087507"/>
<dbReference type="PROSITE" id="PS00079">
    <property type="entry name" value="MULTICOPPER_OXIDASE1"/>
    <property type="match status" value="1"/>
</dbReference>
<feature type="transmembrane region" description="Helical" evidence="5">
    <location>
        <begin position="667"/>
        <end position="691"/>
    </location>
</feature>
<dbReference type="InterPro" id="IPR045087">
    <property type="entry name" value="Cu-oxidase_fam"/>
</dbReference>
<protein>
    <submittedName>
        <fullName evidence="11">Uncharacterized protein LOC136087507</fullName>
    </submittedName>
</protein>
<evidence type="ECO:0000259" key="9">
    <source>
        <dbReference type="Pfam" id="PF07732"/>
    </source>
</evidence>
<evidence type="ECO:0000313" key="11">
    <source>
        <dbReference type="RefSeq" id="XP_065666470.1"/>
    </source>
</evidence>
<keyword evidence="2" id="KW-0479">Metal-binding</keyword>